<name>A0A7L4WFU2_9LACT</name>
<evidence type="ECO:0000313" key="1">
    <source>
        <dbReference type="EMBL" id="QDJ29116.1"/>
    </source>
</evidence>
<dbReference type="KEGG" id="lpaa:BHS01_06730"/>
<gene>
    <name evidence="1" type="ORF">BHS01_06730</name>
</gene>
<evidence type="ECO:0000313" key="2">
    <source>
        <dbReference type="Proteomes" id="UP000516280"/>
    </source>
</evidence>
<sequence length="173" mass="20350">MPKRMHDTKMEELKASNSLFIQKDQQVETRDLQVDNYYRSISGKTIEQLFSKWTDMVADVKKINKIKVDDINKMLKELMMYGSTESVHIGSVFMQISYRLQEDDYKNEYSDNPFLLMYVGAKLVASIKKDFTGYEVDPRDLLRMKINDIHTENKEILLSEAKERIDKICKDGF</sequence>
<organism evidence="1 2">
    <name type="scientific">Pseudolactococcus paracarnosus</name>
    <dbReference type="NCBI Taxonomy" id="2749962"/>
    <lineage>
        <taxon>Bacteria</taxon>
        <taxon>Bacillati</taxon>
        <taxon>Bacillota</taxon>
        <taxon>Bacilli</taxon>
        <taxon>Lactobacillales</taxon>
        <taxon>Streptococcaceae</taxon>
        <taxon>Pseudolactococcus</taxon>
    </lineage>
</organism>
<dbReference type="Proteomes" id="UP000516280">
    <property type="component" value="Chromosome"/>
</dbReference>
<reference evidence="1 2" key="1">
    <citation type="submission" date="2016-09" db="EMBL/GenBank/DDBJ databases">
        <title>Lactic acid bacteria from MAP meat Genome sequencing and assembly.</title>
        <authorList>
            <person name="Behr J."/>
            <person name="Hilgarth M."/>
            <person name="Vogel R.F."/>
        </authorList>
    </citation>
    <scope>NUCLEOTIDE SEQUENCE [LARGE SCALE GENOMIC DNA]</scope>
    <source>
        <strain evidence="1 2">TMW21615</strain>
    </source>
</reference>
<accession>A0A7L4WFU2</accession>
<protein>
    <submittedName>
        <fullName evidence="1">Uncharacterized protein</fullName>
    </submittedName>
</protein>
<dbReference type="EMBL" id="CP017195">
    <property type="protein sequence ID" value="QDJ29116.1"/>
    <property type="molecule type" value="Genomic_DNA"/>
</dbReference>
<proteinExistence type="predicted"/>
<dbReference type="AlphaFoldDB" id="A0A7L4WFU2"/>